<name>A0A4R4ZYU3_9ACTN</name>
<feature type="region of interest" description="Disordered" evidence="1">
    <location>
        <begin position="1"/>
        <end position="37"/>
    </location>
</feature>
<sequence>MSFPPSQGGQSGSHGFPDLPPPPPIPGGPKPPREGYEPFTRQPVFYLPVLLRGELVGYLWAAESNAKAAGFIRRLELPEPSLDAAGFWALRLTEAYDEGLPAREAIRRWIGAPEDAKGGAVPPSAREQRASGTAELSELLNPGIAHQPGPLVQDGLFPDGTPVDRSQGWGPLISTAPPSYPVRTAGPVVFLPVTRAGSVVGYVWASVTGDAASYLGRQAAGRDGEIAAGLWKARLAHLFGERVPAVEALRRLKGLPEHPLAGEIAADAQEAQAANLGGLERLAQQ</sequence>
<dbReference type="EMBL" id="SMKU01000440">
    <property type="protein sequence ID" value="TDD64483.1"/>
    <property type="molecule type" value="Genomic_DNA"/>
</dbReference>
<reference evidence="2 3" key="1">
    <citation type="submission" date="2019-03" db="EMBL/GenBank/DDBJ databases">
        <title>Draft genome sequences of novel Actinobacteria.</title>
        <authorList>
            <person name="Sahin N."/>
            <person name="Ay H."/>
            <person name="Saygin H."/>
        </authorList>
    </citation>
    <scope>NUCLEOTIDE SEQUENCE [LARGE SCALE GENOMIC DNA]</scope>
    <source>
        <strain evidence="2 3">H3C3</strain>
    </source>
</reference>
<evidence type="ECO:0000313" key="2">
    <source>
        <dbReference type="EMBL" id="TDD64483.1"/>
    </source>
</evidence>
<dbReference type="OrthoDB" id="4563658at2"/>
<proteinExistence type="predicted"/>
<organism evidence="2 3">
    <name type="scientific">Actinomadura rubrisoli</name>
    <dbReference type="NCBI Taxonomy" id="2530368"/>
    <lineage>
        <taxon>Bacteria</taxon>
        <taxon>Bacillati</taxon>
        <taxon>Actinomycetota</taxon>
        <taxon>Actinomycetes</taxon>
        <taxon>Streptosporangiales</taxon>
        <taxon>Thermomonosporaceae</taxon>
        <taxon>Actinomadura</taxon>
    </lineage>
</organism>
<evidence type="ECO:0000313" key="3">
    <source>
        <dbReference type="Proteomes" id="UP000294513"/>
    </source>
</evidence>
<dbReference type="Proteomes" id="UP000294513">
    <property type="component" value="Unassembled WGS sequence"/>
</dbReference>
<gene>
    <name evidence="2" type="ORF">E1298_42340</name>
</gene>
<dbReference type="RefSeq" id="WP_131903025.1">
    <property type="nucleotide sequence ID" value="NZ_SMKU01000440.1"/>
</dbReference>
<protein>
    <submittedName>
        <fullName evidence="2">Uncharacterized protein</fullName>
    </submittedName>
</protein>
<feature type="compositionally biased region" description="Low complexity" evidence="1">
    <location>
        <begin position="1"/>
        <end position="17"/>
    </location>
</feature>
<dbReference type="AlphaFoldDB" id="A0A4R4ZYU3"/>
<feature type="compositionally biased region" description="Pro residues" evidence="1">
    <location>
        <begin position="18"/>
        <end position="30"/>
    </location>
</feature>
<keyword evidence="3" id="KW-1185">Reference proteome</keyword>
<evidence type="ECO:0000256" key="1">
    <source>
        <dbReference type="SAM" id="MobiDB-lite"/>
    </source>
</evidence>
<accession>A0A4R4ZYU3</accession>
<comment type="caution">
    <text evidence="2">The sequence shown here is derived from an EMBL/GenBank/DDBJ whole genome shotgun (WGS) entry which is preliminary data.</text>
</comment>